<dbReference type="GO" id="GO:0098542">
    <property type="term" value="P:defense response to other organism"/>
    <property type="evidence" value="ECO:0007669"/>
    <property type="project" value="TreeGrafter"/>
</dbReference>
<evidence type="ECO:0000313" key="2">
    <source>
        <dbReference type="EMBL" id="RLM64741.1"/>
    </source>
</evidence>
<dbReference type="InterPro" id="IPR044974">
    <property type="entry name" value="Disease_R_plants"/>
</dbReference>
<keyword evidence="3" id="KW-1185">Reference proteome</keyword>
<dbReference type="Proteomes" id="UP000275267">
    <property type="component" value="Unassembled WGS sequence"/>
</dbReference>
<evidence type="ECO:0000259" key="1">
    <source>
        <dbReference type="Pfam" id="PF23559"/>
    </source>
</evidence>
<dbReference type="SUPFAM" id="SSF52047">
    <property type="entry name" value="RNI-like"/>
    <property type="match status" value="1"/>
</dbReference>
<protein>
    <submittedName>
        <fullName evidence="2">Disease resistance protein RGA4</fullName>
    </submittedName>
</protein>
<feature type="domain" description="Disease resistance protein winged helix" evidence="1">
    <location>
        <begin position="119"/>
        <end position="183"/>
    </location>
</feature>
<dbReference type="OrthoDB" id="693152at2759"/>
<dbReference type="PANTHER" id="PTHR23155">
    <property type="entry name" value="DISEASE RESISTANCE PROTEIN RP"/>
    <property type="match status" value="1"/>
</dbReference>
<proteinExistence type="predicted"/>
<dbReference type="AlphaFoldDB" id="A0A3L6PVK3"/>
<dbReference type="STRING" id="4540.A0A3L6PVK3"/>
<gene>
    <name evidence="2" type="ORF">C2845_PM16G01260</name>
</gene>
<accession>A0A3L6PVK3</accession>
<comment type="caution">
    <text evidence="2">The sequence shown here is derived from an EMBL/GenBank/DDBJ whole genome shotgun (WGS) entry which is preliminary data.</text>
</comment>
<dbReference type="InterPro" id="IPR058922">
    <property type="entry name" value="WHD_DRP"/>
</dbReference>
<organism evidence="2 3">
    <name type="scientific">Panicum miliaceum</name>
    <name type="common">Proso millet</name>
    <name type="synonym">Broomcorn millet</name>
    <dbReference type="NCBI Taxonomy" id="4540"/>
    <lineage>
        <taxon>Eukaryota</taxon>
        <taxon>Viridiplantae</taxon>
        <taxon>Streptophyta</taxon>
        <taxon>Embryophyta</taxon>
        <taxon>Tracheophyta</taxon>
        <taxon>Spermatophyta</taxon>
        <taxon>Magnoliopsida</taxon>
        <taxon>Liliopsida</taxon>
        <taxon>Poales</taxon>
        <taxon>Poaceae</taxon>
        <taxon>PACMAD clade</taxon>
        <taxon>Panicoideae</taxon>
        <taxon>Panicodae</taxon>
        <taxon>Paniceae</taxon>
        <taxon>Panicinae</taxon>
        <taxon>Panicum</taxon>
        <taxon>Panicum sect. Panicum</taxon>
    </lineage>
</organism>
<reference evidence="3" key="1">
    <citation type="journal article" date="2019" name="Nat. Commun.">
        <title>The genome of broomcorn millet.</title>
        <authorList>
            <person name="Zou C."/>
            <person name="Miki D."/>
            <person name="Li D."/>
            <person name="Tang Q."/>
            <person name="Xiao L."/>
            <person name="Rajput S."/>
            <person name="Deng P."/>
            <person name="Jia W."/>
            <person name="Huang R."/>
            <person name="Zhang M."/>
            <person name="Sun Y."/>
            <person name="Hu J."/>
            <person name="Fu X."/>
            <person name="Schnable P.S."/>
            <person name="Li F."/>
            <person name="Zhang H."/>
            <person name="Feng B."/>
            <person name="Zhu X."/>
            <person name="Liu R."/>
            <person name="Schnable J.C."/>
            <person name="Zhu J.-K."/>
            <person name="Zhang H."/>
        </authorList>
    </citation>
    <scope>NUCLEOTIDE SEQUENCE [LARGE SCALE GENOMIC DNA]</scope>
</reference>
<sequence length="323" mass="36909">MSAPKLEFARVNISKRMKDIVDELKPLCTKVSTILNLDLLDSNRSIVQDIAASLLKKRGHVPIFHPTNIHKSRPMTTSEISEPKLYGRQKVTTKIIHDITEGDYSANYLTVLPIAGLGDYGFDREELIHWWIGLDILHSDGQNKSTEDKGSQCLKELVDHGFFKEDKIYGSPCYIVHDLLHDLGRKVASRECLNIGHANMGSVEIWPSVRHLSINVDGAEDSDGITTRNFISELRIRKKKLKIKNLQTLMIFGEWDESFTDFLSGLIREANGLRVLHVSKMLPDMEFSSLHLRYLSLGMIDCWKIRLPNMLSRLYLLRILNLE</sequence>
<evidence type="ECO:0000313" key="3">
    <source>
        <dbReference type="Proteomes" id="UP000275267"/>
    </source>
</evidence>
<dbReference type="EMBL" id="PQIB02000015">
    <property type="protein sequence ID" value="RLM64741.1"/>
    <property type="molecule type" value="Genomic_DNA"/>
</dbReference>
<dbReference type="PANTHER" id="PTHR23155:SF988">
    <property type="entry name" value="OS06G0707733 PROTEIN"/>
    <property type="match status" value="1"/>
</dbReference>
<dbReference type="Pfam" id="PF23559">
    <property type="entry name" value="WHD_DRP"/>
    <property type="match status" value="1"/>
</dbReference>
<name>A0A3L6PVK3_PANMI</name>